<evidence type="ECO:0000256" key="4">
    <source>
        <dbReference type="RuleBase" id="RU364012"/>
    </source>
</evidence>
<feature type="compositionally biased region" description="Gly residues" evidence="5">
    <location>
        <begin position="504"/>
        <end position="519"/>
    </location>
</feature>
<dbReference type="InParanoid" id="A0A1U7ZJK8"/>
<dbReference type="InterPro" id="IPR012474">
    <property type="entry name" value="Frigida"/>
</dbReference>
<dbReference type="eggNOG" id="ENOG502QQX8">
    <property type="taxonomic scope" value="Eukaryota"/>
</dbReference>
<name>A0A1U7ZJK8_NELNU</name>
<accession>A0A1U7ZJK8</accession>
<dbReference type="GO" id="GO:0030154">
    <property type="term" value="P:cell differentiation"/>
    <property type="evidence" value="ECO:0007669"/>
    <property type="project" value="UniProtKB-KW"/>
</dbReference>
<keyword evidence="2 4" id="KW-0221">Differentiation</keyword>
<evidence type="ECO:0000256" key="2">
    <source>
        <dbReference type="ARBA" id="ARBA00022782"/>
    </source>
</evidence>
<reference evidence="7" key="1">
    <citation type="submission" date="2025-08" db="UniProtKB">
        <authorList>
            <consortium name="RefSeq"/>
        </authorList>
    </citation>
    <scope>IDENTIFICATION</scope>
</reference>
<dbReference type="RefSeq" id="XP_010254145.1">
    <property type="nucleotide sequence ID" value="XM_010255843.2"/>
</dbReference>
<dbReference type="GeneID" id="104595223"/>
<proteinExistence type="inferred from homology"/>
<feature type="region of interest" description="Disordered" evidence="5">
    <location>
        <begin position="393"/>
        <end position="539"/>
    </location>
</feature>
<evidence type="ECO:0000256" key="1">
    <source>
        <dbReference type="ARBA" id="ARBA00008956"/>
    </source>
</evidence>
<comment type="similarity">
    <text evidence="1 4">Belongs to the Frigida family.</text>
</comment>
<feature type="compositionally biased region" description="Pro residues" evidence="5">
    <location>
        <begin position="443"/>
        <end position="452"/>
    </location>
</feature>
<dbReference type="PANTHER" id="PTHR31791:SF10">
    <property type="entry name" value="FRIGIDA-LIKE PROTEIN"/>
    <property type="match status" value="1"/>
</dbReference>
<keyword evidence="3 4" id="KW-0287">Flowering</keyword>
<dbReference type="OMA" id="VEMWKEH"/>
<evidence type="ECO:0000313" key="7">
    <source>
        <dbReference type="RefSeq" id="XP_010254145.1"/>
    </source>
</evidence>
<evidence type="ECO:0000313" key="6">
    <source>
        <dbReference type="Proteomes" id="UP000189703"/>
    </source>
</evidence>
<evidence type="ECO:0000256" key="3">
    <source>
        <dbReference type="ARBA" id="ARBA00023089"/>
    </source>
</evidence>
<dbReference type="KEGG" id="nnu:104595223"/>
<evidence type="ECO:0000256" key="5">
    <source>
        <dbReference type="SAM" id="MobiDB-lite"/>
    </source>
</evidence>
<organism evidence="6 7">
    <name type="scientific">Nelumbo nucifera</name>
    <name type="common">Sacred lotus</name>
    <dbReference type="NCBI Taxonomy" id="4432"/>
    <lineage>
        <taxon>Eukaryota</taxon>
        <taxon>Viridiplantae</taxon>
        <taxon>Streptophyta</taxon>
        <taxon>Embryophyta</taxon>
        <taxon>Tracheophyta</taxon>
        <taxon>Spermatophyta</taxon>
        <taxon>Magnoliopsida</taxon>
        <taxon>Proteales</taxon>
        <taxon>Nelumbonaceae</taxon>
        <taxon>Nelumbo</taxon>
    </lineage>
</organism>
<dbReference type="AlphaFoldDB" id="A0A1U7ZJK8"/>
<dbReference type="OrthoDB" id="1917867at2759"/>
<keyword evidence="4" id="KW-0217">Developmental protein</keyword>
<dbReference type="Pfam" id="PF07899">
    <property type="entry name" value="Frigida"/>
    <property type="match status" value="1"/>
</dbReference>
<dbReference type="PANTHER" id="PTHR31791">
    <property type="entry name" value="FRIGIDA-LIKE PROTEIN 3-RELATED"/>
    <property type="match status" value="1"/>
</dbReference>
<dbReference type="GO" id="GO:0009908">
    <property type="term" value="P:flower development"/>
    <property type="evidence" value="ECO:0007669"/>
    <property type="project" value="UniProtKB-KW"/>
</dbReference>
<protein>
    <recommendedName>
        <fullName evidence="4">FRIGIDA-like protein</fullName>
    </recommendedName>
</protein>
<gene>
    <name evidence="7" type="primary">LOC104595223</name>
</gene>
<keyword evidence="6" id="KW-1185">Reference proteome</keyword>
<dbReference type="Proteomes" id="UP000189703">
    <property type="component" value="Unplaced"/>
</dbReference>
<sequence length="539" mass="58832">MSSERVVALVMATEVIDKDRFQKVFEALETRKTLLTNCTEIWKKLSSHFSSLEESLLQKSKALDSKIEALDSETKKTLEALEQREKSIPERESAAIARVQEQKEAALAEFEKTGTSNLGLAEALRSYCRKMDSPGLLRFLVAKRKESPVLLRAEISLSIAESVDPARLILDAMEDFINQKSAKGGVPDRRWACGMMLQAHFPATDSSEKAPVVASSIGERAYGVAEAWKAKMDDKESGGFGPAEATMFLQLVAGFGLRSRFEEEFLRKLVLDFPSRKEMPKLAASLGFGEKMGDIIDELVKNGKEIEAIYFASESGLTERFPPLSLLKSYLRNSRRNATTILKNGHYSAAATEEASVLELNSIKAIIKCVEDHKLEAEFTLDSLKKRLTQLEKAKADRKKNMAATSKPQNKRGRGGSGGGPPNFRPSKAGRPSNSYPSYGRRGPPPTGPAPPTRYSGVAAYNYPSQNAYEGPPPTSFASPYGAHSQNPTAPLPQPYAFKPEDMGAGGVRAGGSYGGQTGYGAYDYGAASQPTYPPSYPQ</sequence>